<gene>
    <name evidence="1" type="ORF">B9N65_08450</name>
</gene>
<dbReference type="InterPro" id="IPR011050">
    <property type="entry name" value="Pectin_lyase_fold/virulence"/>
</dbReference>
<dbReference type="AlphaFoldDB" id="A0A1Y5MFA1"/>
<dbReference type="SUPFAM" id="SSF51126">
    <property type="entry name" value="Pectin lyase-like"/>
    <property type="match status" value="1"/>
</dbReference>
<dbReference type="RefSeq" id="WP_087583573.1">
    <property type="nucleotide sequence ID" value="NZ_NDYN01000007.1"/>
</dbReference>
<sequence length="280" mass="31092">MQERNAEIFTGERAMLGAKGLNFTNCIFEDGESPLKHSSNLKLDECVFAYKYPLWYANDITLNSGYLEPLARAGMWYSTNLSFKDVVINAPKSFRKSSQISLENVNFSDAAETLWGCADVKIKNVFAKGDYFGANSENLEVDGLSLDGNYCFDSCKNLRITNSKLISKDAFWNCENVVAQNCLISGEYLAWNAKNVTLINCTIKSLQALCYVENLVVKDCIFMDTSLAFEYSSVDVSTKSSIKSVKNPKSGIIRAGKIDEIIIDGSLVDASKIEIITDEI</sequence>
<organism evidence="1 2">
    <name type="scientific">Campylobacter concisus</name>
    <dbReference type="NCBI Taxonomy" id="199"/>
    <lineage>
        <taxon>Bacteria</taxon>
        <taxon>Pseudomonadati</taxon>
        <taxon>Campylobacterota</taxon>
        <taxon>Epsilonproteobacteria</taxon>
        <taxon>Campylobacterales</taxon>
        <taxon>Campylobacteraceae</taxon>
        <taxon>Campylobacter</taxon>
    </lineage>
</organism>
<accession>A0A1Y5MFA1</accession>
<dbReference type="Pfam" id="PF12541">
    <property type="entry name" value="DUF3737"/>
    <property type="match status" value="1"/>
</dbReference>
<dbReference type="Proteomes" id="UP000196317">
    <property type="component" value="Unassembled WGS sequence"/>
</dbReference>
<proteinExistence type="predicted"/>
<comment type="caution">
    <text evidence="1">The sequence shown here is derived from an EMBL/GenBank/DDBJ whole genome shotgun (WGS) entry which is preliminary data.</text>
</comment>
<dbReference type="InterPro" id="IPR022208">
    <property type="entry name" value="DUF3737"/>
</dbReference>
<dbReference type="EMBL" id="NDYN01000007">
    <property type="protein sequence ID" value="OUT07270.1"/>
    <property type="molecule type" value="Genomic_DNA"/>
</dbReference>
<protein>
    <submittedName>
        <fullName evidence="1">Hydrogenase</fullName>
    </submittedName>
</protein>
<dbReference type="Gene3D" id="2.160.20.10">
    <property type="entry name" value="Single-stranded right-handed beta-helix, Pectin lyase-like"/>
    <property type="match status" value="1"/>
</dbReference>
<evidence type="ECO:0000313" key="1">
    <source>
        <dbReference type="EMBL" id="OUT07270.1"/>
    </source>
</evidence>
<name>A0A1Y5MFA1_9BACT</name>
<dbReference type="InterPro" id="IPR012334">
    <property type="entry name" value="Pectin_lyas_fold"/>
</dbReference>
<reference evidence="1 2" key="1">
    <citation type="submission" date="2017-04" db="EMBL/GenBank/DDBJ databases">
        <title>Complete genome of Campylobacter concisus ATCC 33237T and draft genomes for an additional eight well characterized C. concisus strains.</title>
        <authorList>
            <person name="Cornelius A.J."/>
            <person name="Miller W.G."/>
            <person name="Lastovica A.J."/>
            <person name="On S.L."/>
            <person name="French N.P."/>
            <person name="Vandenberg O."/>
            <person name="Biggs P.J."/>
        </authorList>
    </citation>
    <scope>NUCLEOTIDE SEQUENCE [LARGE SCALE GENOMIC DNA]</scope>
    <source>
        <strain evidence="1 2">CCUG 19995</strain>
    </source>
</reference>
<evidence type="ECO:0000313" key="2">
    <source>
        <dbReference type="Proteomes" id="UP000196317"/>
    </source>
</evidence>